<evidence type="ECO:0000313" key="2">
    <source>
        <dbReference type="EMBL" id="KPH79822.1"/>
    </source>
</evidence>
<feature type="transmembrane region" description="Helical" evidence="1">
    <location>
        <begin position="70"/>
        <end position="91"/>
    </location>
</feature>
<dbReference type="EMBL" id="LGSZ01000048">
    <property type="protein sequence ID" value="KPH79822.1"/>
    <property type="molecule type" value="Genomic_DNA"/>
</dbReference>
<dbReference type="PATRIC" id="fig|1526658.3.peg.206"/>
<sequence length="107" mass="11763">MVRFLLRLLGYIIIAAGFVSLVIDGARSIANSSLQYTPSGLVLSTLFGERMAAWQPLIERKLHPLLWDPVMVNLLLAPAALIAFLLGFLLLKLGTPPEPKIGILTRR</sequence>
<keyword evidence="3" id="KW-1185">Reference proteome</keyword>
<organism evidence="2 3">
    <name type="scientific">Bosea vaviloviae</name>
    <dbReference type="NCBI Taxonomy" id="1526658"/>
    <lineage>
        <taxon>Bacteria</taxon>
        <taxon>Pseudomonadati</taxon>
        <taxon>Pseudomonadota</taxon>
        <taxon>Alphaproteobacteria</taxon>
        <taxon>Hyphomicrobiales</taxon>
        <taxon>Boseaceae</taxon>
        <taxon>Bosea</taxon>
    </lineage>
</organism>
<comment type="caution">
    <text evidence="2">The sequence shown here is derived from an EMBL/GenBank/DDBJ whole genome shotgun (WGS) entry which is preliminary data.</text>
</comment>
<protein>
    <recommendedName>
        <fullName evidence="4">PetM family of cytochrome b6f complex subunit 7</fullName>
    </recommendedName>
</protein>
<feature type="transmembrane region" description="Helical" evidence="1">
    <location>
        <begin position="5"/>
        <end position="23"/>
    </location>
</feature>
<dbReference type="Proteomes" id="UP000037822">
    <property type="component" value="Unassembled WGS sequence"/>
</dbReference>
<evidence type="ECO:0000256" key="1">
    <source>
        <dbReference type="SAM" id="Phobius"/>
    </source>
</evidence>
<name>A0A0N0MBG5_9HYPH</name>
<dbReference type="AlphaFoldDB" id="A0A0N0MBG5"/>
<gene>
    <name evidence="2" type="ORF">AE618_17275</name>
</gene>
<evidence type="ECO:0000313" key="3">
    <source>
        <dbReference type="Proteomes" id="UP000037822"/>
    </source>
</evidence>
<evidence type="ECO:0008006" key="4">
    <source>
        <dbReference type="Google" id="ProtNLM"/>
    </source>
</evidence>
<proteinExistence type="predicted"/>
<keyword evidence="1" id="KW-0812">Transmembrane</keyword>
<dbReference type="OrthoDB" id="7679120at2"/>
<keyword evidence="1" id="KW-0472">Membrane</keyword>
<keyword evidence="1" id="KW-1133">Transmembrane helix</keyword>
<accession>A0A0N0MBG5</accession>
<reference evidence="2 3" key="1">
    <citation type="submission" date="2015-07" db="EMBL/GenBank/DDBJ databases">
        <title>Whole genome sequencing of Bosea vaviloviae isolated from cave pool.</title>
        <authorList>
            <person name="Tan N.E.H."/>
            <person name="Lee Y.P."/>
            <person name="Gan H.M."/>
            <person name="Barton H."/>
            <person name="Savka M.A."/>
        </authorList>
    </citation>
    <scope>NUCLEOTIDE SEQUENCE [LARGE SCALE GENOMIC DNA]</scope>
    <source>
        <strain evidence="2 3">SD260</strain>
    </source>
</reference>